<dbReference type="Pfam" id="PF13445">
    <property type="entry name" value="zf-RING_UBOX"/>
    <property type="match status" value="1"/>
</dbReference>
<dbReference type="SMART" id="SM00184">
    <property type="entry name" value="RING"/>
    <property type="match status" value="1"/>
</dbReference>
<dbReference type="Gene3D" id="3.30.40.10">
    <property type="entry name" value="Zinc/RING finger domain, C3HC4 (zinc finger)"/>
    <property type="match status" value="1"/>
</dbReference>
<reference evidence="7 9" key="2">
    <citation type="submission" date="2019-10" db="EMBL/GenBank/DDBJ databases">
        <authorList>
            <person name="Kayansamruaj P."/>
        </authorList>
    </citation>
    <scope>NUCLEOTIDE SEQUENCE [LARGE SCALE GENOMIC DNA]</scope>
    <source>
        <strain evidence="7">SDDV_Thai_2019</strain>
    </source>
</reference>
<dbReference type="GeneID" id="25479151"/>
<dbReference type="PROSITE" id="PS00518">
    <property type="entry name" value="ZF_RING_1"/>
    <property type="match status" value="1"/>
</dbReference>
<accession>A0A0K1L6B6</accession>
<keyword evidence="3" id="KW-0862">Zinc</keyword>
<keyword evidence="2 4" id="KW-0863">Zinc-finger</keyword>
<evidence type="ECO:0000313" key="7">
    <source>
        <dbReference type="EMBL" id="QLI60775.1"/>
    </source>
</evidence>
<dbReference type="InterPro" id="IPR001841">
    <property type="entry name" value="Znf_RING"/>
</dbReference>
<dbReference type="RefSeq" id="YP_009163863.1">
    <property type="nucleotide sequence ID" value="NC_027778.1"/>
</dbReference>
<keyword evidence="8" id="KW-1185">Reference proteome</keyword>
<evidence type="ECO:0000313" key="6">
    <source>
        <dbReference type="EMBL" id="AKU37517.1"/>
    </source>
</evidence>
<evidence type="ECO:0000259" key="5">
    <source>
        <dbReference type="PROSITE" id="PS50089"/>
    </source>
</evidence>
<evidence type="ECO:0000256" key="2">
    <source>
        <dbReference type="ARBA" id="ARBA00022771"/>
    </source>
</evidence>
<dbReference type="InterPro" id="IPR027370">
    <property type="entry name" value="Znf-RING_euk"/>
</dbReference>
<dbReference type="EMBL" id="KR139659">
    <property type="protein sequence ID" value="AKU37517.1"/>
    <property type="molecule type" value="Genomic_DNA"/>
</dbReference>
<evidence type="ECO:0000313" key="8">
    <source>
        <dbReference type="Proteomes" id="UP000201485"/>
    </source>
</evidence>
<sequence length="104" mass="12068">MECPICYDLLFNPWIINCGHTFCHRCLQRMGDACSICRGPVITRAKNFAVQEIVQNHAGIPDFVMCEEHKIPNFYKCVTCNNVHLCIHCIMHSVHWNHRCVPIK</sequence>
<dbReference type="EMBL" id="MN562489">
    <property type="protein sequence ID" value="QLI60775.1"/>
    <property type="molecule type" value="Genomic_DNA"/>
</dbReference>
<dbReference type="Proteomes" id="UP000510602">
    <property type="component" value="Segment"/>
</dbReference>
<organism evidence="6 8">
    <name type="scientific">Scale drop disease virus</name>
    <dbReference type="NCBI Taxonomy" id="1697349"/>
    <lineage>
        <taxon>Viruses</taxon>
        <taxon>Varidnaviria</taxon>
        <taxon>Bamfordvirae</taxon>
        <taxon>Nucleocytoviricota</taxon>
        <taxon>Megaviricetes</taxon>
        <taxon>Pimascovirales</taxon>
        <taxon>Pimascovirales incertae sedis</taxon>
        <taxon>Iridoviridae</taxon>
        <taxon>Alphairidovirinae</taxon>
        <taxon>Megalocytivirus</taxon>
        <taxon>Megalocytivirus lates1</taxon>
    </lineage>
</organism>
<dbReference type="KEGG" id="vg:25479151"/>
<evidence type="ECO:0000256" key="4">
    <source>
        <dbReference type="PROSITE-ProRule" id="PRU00175"/>
    </source>
</evidence>
<dbReference type="InterPro" id="IPR017907">
    <property type="entry name" value="Znf_RING_CS"/>
</dbReference>
<dbReference type="PROSITE" id="PS50089">
    <property type="entry name" value="ZF_RING_2"/>
    <property type="match status" value="1"/>
</dbReference>
<dbReference type="GO" id="GO:0008270">
    <property type="term" value="F:zinc ion binding"/>
    <property type="evidence" value="ECO:0007669"/>
    <property type="project" value="UniProtKB-KW"/>
</dbReference>
<evidence type="ECO:0000313" key="9">
    <source>
        <dbReference type="Proteomes" id="UP000510602"/>
    </source>
</evidence>
<evidence type="ECO:0000256" key="1">
    <source>
        <dbReference type="ARBA" id="ARBA00022723"/>
    </source>
</evidence>
<name>A0A0K1L6B6_9VIRU</name>
<keyword evidence="1" id="KW-0479">Metal-binding</keyword>
<dbReference type="Proteomes" id="UP000201485">
    <property type="component" value="Segment"/>
</dbReference>
<protein>
    <submittedName>
        <fullName evidence="6">ORF_102L</fullName>
    </submittedName>
    <submittedName>
        <fullName evidence="7">Tripartite motif-containing protein</fullName>
    </submittedName>
</protein>
<evidence type="ECO:0000256" key="3">
    <source>
        <dbReference type="ARBA" id="ARBA00022833"/>
    </source>
</evidence>
<dbReference type="SUPFAM" id="SSF57850">
    <property type="entry name" value="RING/U-box"/>
    <property type="match status" value="1"/>
</dbReference>
<proteinExistence type="predicted"/>
<dbReference type="InterPro" id="IPR013083">
    <property type="entry name" value="Znf_RING/FYVE/PHD"/>
</dbReference>
<reference evidence="6 8" key="1">
    <citation type="journal article" date="2015" name="PLoS Pathog.">
        <title>A Novel Virus Causes Scale Drop Disease in Lates calcarifer.</title>
        <authorList>
            <person name="de Groof A."/>
            <person name="Guelen L."/>
            <person name="Deijs M."/>
            <person name="van der Wal Y."/>
            <person name="Miyata M."/>
            <person name="Ng K.S."/>
            <person name="van Grinsven L."/>
            <person name="Simmelink B."/>
            <person name="Biermann Y."/>
            <person name="Grisez L."/>
            <person name="van Lent J."/>
            <person name="de Ronde A."/>
            <person name="Chang S.F."/>
            <person name="Schrier C."/>
            <person name="van der Hoek L."/>
        </authorList>
    </citation>
    <scope>NUCLEOTIDE SEQUENCE [LARGE SCALE GENOMIC DNA]</scope>
    <source>
        <strain evidence="6">C4575</strain>
    </source>
</reference>
<feature type="domain" description="RING-type" evidence="5">
    <location>
        <begin position="3"/>
        <end position="38"/>
    </location>
</feature>
<dbReference type="OrthoDB" id="41624at10239"/>
<gene>
    <name evidence="6" type="ORF">SDDV_102</name>
</gene>